<evidence type="ECO:0000259" key="5">
    <source>
        <dbReference type="SMART" id="SM00704"/>
    </source>
</evidence>
<feature type="domain" description="Iron-binding zinc finger CDGSH type" evidence="5">
    <location>
        <begin position="38"/>
        <end position="72"/>
    </location>
</feature>
<keyword evidence="1" id="KW-0001">2Fe-2S</keyword>
<dbReference type="SMART" id="SM00704">
    <property type="entry name" value="ZnF_CDGSH"/>
    <property type="match status" value="2"/>
</dbReference>
<keyword evidence="7" id="KW-1185">Reference proteome</keyword>
<gene>
    <name evidence="6" type="ORF">EUAN_05040</name>
</gene>
<dbReference type="InterPro" id="IPR018967">
    <property type="entry name" value="FeS-contain_CDGSH-typ"/>
</dbReference>
<organism evidence="6 7">
    <name type="scientific">Andreesenia angusta</name>
    <dbReference type="NCBI Taxonomy" id="39480"/>
    <lineage>
        <taxon>Bacteria</taxon>
        <taxon>Bacillati</taxon>
        <taxon>Bacillota</taxon>
        <taxon>Tissierellia</taxon>
        <taxon>Tissierellales</taxon>
        <taxon>Gottschalkiaceae</taxon>
        <taxon>Andreesenia</taxon>
    </lineage>
</organism>
<keyword evidence="4" id="KW-0411">Iron-sulfur</keyword>
<dbReference type="PIRSF" id="PIRSF009180">
    <property type="entry name" value="UCP009180"/>
    <property type="match status" value="1"/>
</dbReference>
<sequence>MSEKTIKILKNGPYIVSGDIPISERIITPVGKGYVLKDGQKFKAGAVYSLCRCGNSKNAPYCDGSHGDFDGEETASREKFKERVDLCEGQEIDMLDDHRCALARFCHRDTGSAWELVKKSDDPELKEEAIKAAVECPAGRLVVFDKQGNEIEPDYSPEIEVLQDPEKGVSGPLAIKGNIPVVSSDGHVYEIRNRVTLCRCGSSKNKPFCDGRHIRAKFKDGLID</sequence>
<dbReference type="InterPro" id="IPR010693">
    <property type="entry name" value="Divergent_4Fe-4S_mono-cluster"/>
</dbReference>
<dbReference type="STRING" id="39480.EUAN_05040"/>
<dbReference type="AlphaFoldDB" id="A0A1S1V8J8"/>
<evidence type="ECO:0000256" key="1">
    <source>
        <dbReference type="ARBA" id="ARBA00022714"/>
    </source>
</evidence>
<evidence type="ECO:0000313" key="7">
    <source>
        <dbReference type="Proteomes" id="UP000180254"/>
    </source>
</evidence>
<dbReference type="Proteomes" id="UP000180254">
    <property type="component" value="Unassembled WGS sequence"/>
</dbReference>
<comment type="caution">
    <text evidence="6">The sequence shown here is derived from an EMBL/GenBank/DDBJ whole genome shotgun (WGS) entry which is preliminary data.</text>
</comment>
<dbReference type="PANTHER" id="PTHR46491:SF3">
    <property type="entry name" value="CDGSH IRON-SULFUR DOMAIN-CONTAINING PROTEIN 3, MITOCHONDRIAL"/>
    <property type="match status" value="1"/>
</dbReference>
<dbReference type="Pfam" id="PF09360">
    <property type="entry name" value="zf-CDGSH"/>
    <property type="match status" value="2"/>
</dbReference>
<dbReference type="Pfam" id="PF06902">
    <property type="entry name" value="Fer4_19"/>
    <property type="match status" value="1"/>
</dbReference>
<dbReference type="GO" id="GO:0051537">
    <property type="term" value="F:2 iron, 2 sulfur cluster binding"/>
    <property type="evidence" value="ECO:0007669"/>
    <property type="project" value="UniProtKB-KW"/>
</dbReference>
<reference evidence="6 7" key="1">
    <citation type="submission" date="2016-09" db="EMBL/GenBank/DDBJ databases">
        <title>Genome sequence of Eubacterium angustum.</title>
        <authorList>
            <person name="Poehlein A."/>
            <person name="Daniel R."/>
        </authorList>
    </citation>
    <scope>NUCLEOTIDE SEQUENCE [LARGE SCALE GENOMIC DNA]</scope>
    <source>
        <strain evidence="6 7">DSM 1989</strain>
    </source>
</reference>
<evidence type="ECO:0000256" key="4">
    <source>
        <dbReference type="ARBA" id="ARBA00023014"/>
    </source>
</evidence>
<dbReference type="GO" id="GO:0005737">
    <property type="term" value="C:cytoplasm"/>
    <property type="evidence" value="ECO:0007669"/>
    <property type="project" value="UniProtKB-ARBA"/>
</dbReference>
<accession>A0A1S1V8J8</accession>
<dbReference type="RefSeq" id="WP_211266260.1">
    <property type="nucleotide sequence ID" value="NZ_MKIE01000002.1"/>
</dbReference>
<dbReference type="EMBL" id="MKIE01000002">
    <property type="protein sequence ID" value="OHW62720.1"/>
    <property type="molecule type" value="Genomic_DNA"/>
</dbReference>
<protein>
    <submittedName>
        <fullName evidence="6">Iron-binding zinc finger CDGSH type</fullName>
    </submittedName>
</protein>
<name>A0A1S1V8J8_9FIRM</name>
<evidence type="ECO:0000256" key="3">
    <source>
        <dbReference type="ARBA" id="ARBA00023004"/>
    </source>
</evidence>
<dbReference type="Gene3D" id="3.40.5.90">
    <property type="entry name" value="CDGSH iron-sulfur domain, mitoNEET-type"/>
    <property type="match status" value="2"/>
</dbReference>
<dbReference type="GO" id="GO:0046872">
    <property type="term" value="F:metal ion binding"/>
    <property type="evidence" value="ECO:0007669"/>
    <property type="project" value="UniProtKB-KW"/>
</dbReference>
<dbReference type="PANTHER" id="PTHR46491">
    <property type="entry name" value="CDGSH IRON SULFUR DOMAIN PROTEIN HOMOLOG"/>
    <property type="match status" value="1"/>
</dbReference>
<dbReference type="InterPro" id="IPR042216">
    <property type="entry name" value="MitoNEET_CISD"/>
</dbReference>
<proteinExistence type="predicted"/>
<dbReference type="InterPro" id="IPR016548">
    <property type="entry name" value="UCP009180"/>
</dbReference>
<keyword evidence="3" id="KW-0408">Iron</keyword>
<keyword evidence="2" id="KW-0479">Metal-binding</keyword>
<feature type="domain" description="Iron-binding zinc finger CDGSH type" evidence="5">
    <location>
        <begin position="182"/>
        <end position="219"/>
    </location>
</feature>
<evidence type="ECO:0000256" key="2">
    <source>
        <dbReference type="ARBA" id="ARBA00022723"/>
    </source>
</evidence>
<dbReference type="InterPro" id="IPR052950">
    <property type="entry name" value="CISD"/>
</dbReference>
<evidence type="ECO:0000313" key="6">
    <source>
        <dbReference type="EMBL" id="OHW62720.1"/>
    </source>
</evidence>